<comment type="caution">
    <text evidence="2">The sequence shown here is derived from an EMBL/GenBank/DDBJ whole genome shotgun (WGS) entry which is preliminary data.</text>
</comment>
<gene>
    <name evidence="2" type="ORF">CJ030_MR6G005208</name>
</gene>
<dbReference type="EMBL" id="RXIC02000024">
    <property type="protein sequence ID" value="KAB1209507.1"/>
    <property type="molecule type" value="Genomic_DNA"/>
</dbReference>
<dbReference type="InterPro" id="IPR025659">
    <property type="entry name" value="Tubby-like_C"/>
</dbReference>
<dbReference type="SUPFAM" id="SSF54518">
    <property type="entry name" value="Tubby C-terminal domain-like"/>
    <property type="match status" value="1"/>
</dbReference>
<evidence type="ECO:0000313" key="2">
    <source>
        <dbReference type="EMBL" id="KAB1209507.1"/>
    </source>
</evidence>
<evidence type="ECO:0000256" key="1">
    <source>
        <dbReference type="ARBA" id="ARBA00005437"/>
    </source>
</evidence>
<dbReference type="Gene3D" id="2.40.160.200">
    <property type="entry name" value="LURP1-related"/>
    <property type="match status" value="1"/>
</dbReference>
<dbReference type="PANTHER" id="PTHR31087:SF3">
    <property type="entry name" value="PROTEIN LURP-ONE-RELATED 6"/>
    <property type="match status" value="1"/>
</dbReference>
<organism evidence="2 3">
    <name type="scientific">Morella rubra</name>
    <name type="common">Chinese bayberry</name>
    <dbReference type="NCBI Taxonomy" id="262757"/>
    <lineage>
        <taxon>Eukaryota</taxon>
        <taxon>Viridiplantae</taxon>
        <taxon>Streptophyta</taxon>
        <taxon>Embryophyta</taxon>
        <taxon>Tracheophyta</taxon>
        <taxon>Spermatophyta</taxon>
        <taxon>Magnoliopsida</taxon>
        <taxon>eudicotyledons</taxon>
        <taxon>Gunneridae</taxon>
        <taxon>Pentapetalae</taxon>
        <taxon>rosids</taxon>
        <taxon>fabids</taxon>
        <taxon>Fagales</taxon>
        <taxon>Myricaceae</taxon>
        <taxon>Morella</taxon>
    </lineage>
</organism>
<dbReference type="InterPro" id="IPR038595">
    <property type="entry name" value="LOR_sf"/>
</dbReference>
<proteinExistence type="inferred from homology"/>
<dbReference type="AlphaFoldDB" id="A0A6A1VCH4"/>
<keyword evidence="3" id="KW-1185">Reference proteome</keyword>
<sequence length="204" mass="22588">MTATTNMTPIVSKMYCSPSQVVLVVRRRPHVISGGGFVVTDCSQKVIFRVDGCGILGTKEELMLRDGDGAALLLIRRKGAIVEALSIYKKWKGYTFDYEGSQNLVFSLKEPNSCLVRSTMRISTEPRASNKAWDFEIKGYFPDKDCSIVDTKGNIVAQIGAKEVQELKTSKDLYHVVVKPGIDQAFAFGVIAVLDYIYGESTRC</sequence>
<dbReference type="PANTHER" id="PTHR31087">
    <property type="match status" value="1"/>
</dbReference>
<reference evidence="2 3" key="1">
    <citation type="journal article" date="2019" name="Plant Biotechnol. J.">
        <title>The red bayberry genome and genetic basis of sex determination.</title>
        <authorList>
            <person name="Jia H.M."/>
            <person name="Jia H.J."/>
            <person name="Cai Q.L."/>
            <person name="Wang Y."/>
            <person name="Zhao H.B."/>
            <person name="Yang W.F."/>
            <person name="Wang G.Y."/>
            <person name="Li Y.H."/>
            <person name="Zhan D.L."/>
            <person name="Shen Y.T."/>
            <person name="Niu Q.F."/>
            <person name="Chang L."/>
            <person name="Qiu J."/>
            <person name="Zhao L."/>
            <person name="Xie H.B."/>
            <person name="Fu W.Y."/>
            <person name="Jin J."/>
            <person name="Li X.W."/>
            <person name="Jiao Y."/>
            <person name="Zhou C.C."/>
            <person name="Tu T."/>
            <person name="Chai C.Y."/>
            <person name="Gao J.L."/>
            <person name="Fan L.J."/>
            <person name="van de Weg E."/>
            <person name="Wang J.Y."/>
            <person name="Gao Z.S."/>
        </authorList>
    </citation>
    <scope>NUCLEOTIDE SEQUENCE [LARGE SCALE GENOMIC DNA]</scope>
    <source>
        <tissue evidence="2">Leaves</tissue>
    </source>
</reference>
<protein>
    <submittedName>
        <fullName evidence="2">Protein LURP-one-related 6</fullName>
    </submittedName>
</protein>
<comment type="similarity">
    <text evidence="1">Belongs to the LOR family.</text>
</comment>
<accession>A0A6A1VCH4</accession>
<dbReference type="InterPro" id="IPR007612">
    <property type="entry name" value="LOR"/>
</dbReference>
<evidence type="ECO:0000313" key="3">
    <source>
        <dbReference type="Proteomes" id="UP000516437"/>
    </source>
</evidence>
<name>A0A6A1VCH4_9ROSI</name>
<dbReference type="Proteomes" id="UP000516437">
    <property type="component" value="Chromosome 6"/>
</dbReference>
<dbReference type="Pfam" id="PF04525">
    <property type="entry name" value="LOR"/>
    <property type="match status" value="1"/>
</dbReference>
<dbReference type="OrthoDB" id="1916253at2759"/>